<dbReference type="AlphaFoldDB" id="A0A7W6NRC8"/>
<gene>
    <name evidence="2" type="ORF">GGR12_002923</name>
</gene>
<dbReference type="CDD" id="cd06571">
    <property type="entry name" value="Bac_DnaA_C"/>
    <property type="match status" value="1"/>
</dbReference>
<dbReference type="SMART" id="SM00760">
    <property type="entry name" value="Bac_DnaA_C"/>
    <property type="match status" value="1"/>
</dbReference>
<dbReference type="Gene3D" id="1.10.1750.10">
    <property type="match status" value="1"/>
</dbReference>
<dbReference type="RefSeq" id="WP_246328943.1">
    <property type="nucleotide sequence ID" value="NZ_BAAAER010000003.1"/>
</dbReference>
<evidence type="ECO:0000313" key="3">
    <source>
        <dbReference type="Proteomes" id="UP000529946"/>
    </source>
</evidence>
<keyword evidence="3" id="KW-1185">Reference proteome</keyword>
<evidence type="ECO:0000259" key="1">
    <source>
        <dbReference type="SMART" id="SM00760"/>
    </source>
</evidence>
<evidence type="ECO:0000313" key="2">
    <source>
        <dbReference type="EMBL" id="MBB4084035.1"/>
    </source>
</evidence>
<dbReference type="GO" id="GO:0043565">
    <property type="term" value="F:sequence-specific DNA binding"/>
    <property type="evidence" value="ECO:0007669"/>
    <property type="project" value="InterPro"/>
</dbReference>
<comment type="caution">
    <text evidence="2">The sequence shown here is derived from an EMBL/GenBank/DDBJ whole genome shotgun (WGS) entry which is preliminary data.</text>
</comment>
<name>A0A7W6NRC8_9CAUL</name>
<dbReference type="InterPro" id="IPR013159">
    <property type="entry name" value="DnaA_C"/>
</dbReference>
<dbReference type="EMBL" id="JACIDM010000003">
    <property type="protein sequence ID" value="MBB4084035.1"/>
    <property type="molecule type" value="Genomic_DNA"/>
</dbReference>
<accession>A0A7W6NRC8</accession>
<feature type="domain" description="Chromosomal replication initiator DnaA C-terminal" evidence="1">
    <location>
        <begin position="17"/>
        <end position="86"/>
    </location>
</feature>
<dbReference type="InterPro" id="IPR010921">
    <property type="entry name" value="Trp_repressor/repl_initiator"/>
</dbReference>
<proteinExistence type="predicted"/>
<dbReference type="GO" id="GO:0006270">
    <property type="term" value="P:DNA replication initiation"/>
    <property type="evidence" value="ECO:0007669"/>
    <property type="project" value="InterPro"/>
</dbReference>
<dbReference type="Pfam" id="PF08299">
    <property type="entry name" value="Bac_DnaA_C"/>
    <property type="match status" value="1"/>
</dbReference>
<dbReference type="SUPFAM" id="SSF48295">
    <property type="entry name" value="TrpR-like"/>
    <property type="match status" value="1"/>
</dbReference>
<dbReference type="GO" id="GO:0006275">
    <property type="term" value="P:regulation of DNA replication"/>
    <property type="evidence" value="ECO:0007669"/>
    <property type="project" value="InterPro"/>
</dbReference>
<dbReference type="GO" id="GO:0005524">
    <property type="term" value="F:ATP binding"/>
    <property type="evidence" value="ECO:0007669"/>
    <property type="project" value="InterPro"/>
</dbReference>
<dbReference type="Proteomes" id="UP000529946">
    <property type="component" value="Unassembled WGS sequence"/>
</dbReference>
<organism evidence="2 3">
    <name type="scientific">Brevundimonas lenta</name>
    <dbReference type="NCBI Taxonomy" id="424796"/>
    <lineage>
        <taxon>Bacteria</taxon>
        <taxon>Pseudomonadati</taxon>
        <taxon>Pseudomonadota</taxon>
        <taxon>Alphaproteobacteria</taxon>
        <taxon>Caulobacterales</taxon>
        <taxon>Caulobacteraceae</taxon>
        <taxon>Brevundimonas</taxon>
    </lineage>
</organism>
<sequence length="119" mass="13614">MMEDEYQGPTTGEDRIRAGLTLQMVAASTGVPVDQMTHRNRLEGRACRARWLAMYLAHVTFGWPTERVGHAFGLNRSTAAQACRRIEDERDHRMLDEFLDHMERCVRQVLDAPSCELPV</sequence>
<protein>
    <submittedName>
        <fullName evidence="2">Chromosomal replication initiation ATPase DnaA</fullName>
    </submittedName>
</protein>
<reference evidence="2 3" key="1">
    <citation type="submission" date="2020-08" db="EMBL/GenBank/DDBJ databases">
        <title>Genomic Encyclopedia of Type Strains, Phase IV (KMG-IV): sequencing the most valuable type-strain genomes for metagenomic binning, comparative biology and taxonomic classification.</title>
        <authorList>
            <person name="Goeker M."/>
        </authorList>
    </citation>
    <scope>NUCLEOTIDE SEQUENCE [LARGE SCALE GENOMIC DNA]</scope>
    <source>
        <strain evidence="2 3">DSM 23960</strain>
    </source>
</reference>